<dbReference type="SUPFAM" id="SSF88659">
    <property type="entry name" value="Sigma3 and sigma4 domains of RNA polymerase sigma factors"/>
    <property type="match status" value="1"/>
</dbReference>
<dbReference type="InterPro" id="IPR014284">
    <property type="entry name" value="RNA_pol_sigma-70_dom"/>
</dbReference>
<comment type="caution">
    <text evidence="9">The sequence shown here is derived from an EMBL/GenBank/DDBJ whole genome shotgun (WGS) entry which is preliminary data.</text>
</comment>
<dbReference type="EMBL" id="JBHTOD010000004">
    <property type="protein sequence ID" value="MFD1455426.1"/>
    <property type="molecule type" value="Genomic_DNA"/>
</dbReference>
<gene>
    <name evidence="9" type="ORF">ACFQ44_06965</name>
</gene>
<evidence type="ECO:0000256" key="6">
    <source>
        <dbReference type="RuleBase" id="RU000716"/>
    </source>
</evidence>
<dbReference type="InterPro" id="IPR036388">
    <property type="entry name" value="WH-like_DNA-bd_sf"/>
</dbReference>
<name>A0ABW4D1H4_9LACO</name>
<dbReference type="RefSeq" id="WP_203644911.1">
    <property type="nucleotide sequence ID" value="NZ_BOLN01000004.1"/>
</dbReference>
<keyword evidence="3 6" id="KW-0731">Sigma factor</keyword>
<dbReference type="InterPro" id="IPR000838">
    <property type="entry name" value="RNA_pol_sigma70_ECF_CS"/>
</dbReference>
<keyword evidence="5 6" id="KW-0804">Transcription</keyword>
<dbReference type="NCBIfam" id="TIGR02937">
    <property type="entry name" value="sigma70-ECF"/>
    <property type="match status" value="1"/>
</dbReference>
<keyword evidence="2 6" id="KW-0805">Transcription regulation</keyword>
<evidence type="ECO:0000256" key="1">
    <source>
        <dbReference type="ARBA" id="ARBA00010641"/>
    </source>
</evidence>
<protein>
    <recommendedName>
        <fullName evidence="6">RNA polymerase sigma factor</fullName>
    </recommendedName>
</protein>
<accession>A0ABW4D1H4</accession>
<evidence type="ECO:0000259" key="8">
    <source>
        <dbReference type="Pfam" id="PF08281"/>
    </source>
</evidence>
<evidence type="ECO:0000259" key="7">
    <source>
        <dbReference type="Pfam" id="PF04542"/>
    </source>
</evidence>
<evidence type="ECO:0000313" key="9">
    <source>
        <dbReference type="EMBL" id="MFD1455426.1"/>
    </source>
</evidence>
<dbReference type="Proteomes" id="UP001597189">
    <property type="component" value="Unassembled WGS sequence"/>
</dbReference>
<dbReference type="InterPro" id="IPR013249">
    <property type="entry name" value="RNA_pol_sigma70_r4_t2"/>
</dbReference>
<evidence type="ECO:0000313" key="10">
    <source>
        <dbReference type="Proteomes" id="UP001597189"/>
    </source>
</evidence>
<dbReference type="PROSITE" id="PS01063">
    <property type="entry name" value="SIGMA70_ECF"/>
    <property type="match status" value="1"/>
</dbReference>
<evidence type="ECO:0000256" key="2">
    <source>
        <dbReference type="ARBA" id="ARBA00023015"/>
    </source>
</evidence>
<proteinExistence type="inferred from homology"/>
<evidence type="ECO:0000256" key="5">
    <source>
        <dbReference type="ARBA" id="ARBA00023163"/>
    </source>
</evidence>
<keyword evidence="4 6" id="KW-0238">DNA-binding</keyword>
<reference evidence="10" key="1">
    <citation type="journal article" date="2019" name="Int. J. Syst. Evol. Microbiol.">
        <title>The Global Catalogue of Microorganisms (GCM) 10K type strain sequencing project: providing services to taxonomists for standard genome sequencing and annotation.</title>
        <authorList>
            <consortium name="The Broad Institute Genomics Platform"/>
            <consortium name="The Broad Institute Genome Sequencing Center for Infectious Disease"/>
            <person name="Wu L."/>
            <person name="Ma J."/>
        </authorList>
    </citation>
    <scope>NUCLEOTIDE SEQUENCE [LARGE SCALE GENOMIC DNA]</scope>
    <source>
        <strain evidence="10">CCM 8979</strain>
    </source>
</reference>
<evidence type="ECO:0000256" key="3">
    <source>
        <dbReference type="ARBA" id="ARBA00023082"/>
    </source>
</evidence>
<dbReference type="InterPro" id="IPR013325">
    <property type="entry name" value="RNA_pol_sigma_r2"/>
</dbReference>
<comment type="similarity">
    <text evidence="1 6">Belongs to the sigma-70 factor family. ECF subfamily.</text>
</comment>
<dbReference type="InterPro" id="IPR007627">
    <property type="entry name" value="RNA_pol_sigma70_r2"/>
</dbReference>
<dbReference type="InterPro" id="IPR013324">
    <property type="entry name" value="RNA_pol_sigma_r3/r4-like"/>
</dbReference>
<dbReference type="Pfam" id="PF08281">
    <property type="entry name" value="Sigma70_r4_2"/>
    <property type="match status" value="1"/>
</dbReference>
<dbReference type="Gene3D" id="1.10.1740.10">
    <property type="match status" value="1"/>
</dbReference>
<sequence>MQLQSYQKLVAQLAVELQRYLISRGAQRETAEDIVQDVFVKVLEMELVLPPDKLRPYLYRVAWSTYLDQYRRDQRYRDLVEKYLRPETVIRQPPVEDSLGPALARLSAKELRLLLLRYNQELSMAAIAQELRIRPAAVKMRLQRVYRKLEKILRSEEA</sequence>
<dbReference type="SUPFAM" id="SSF88946">
    <property type="entry name" value="Sigma2 domain of RNA polymerase sigma factors"/>
    <property type="match status" value="1"/>
</dbReference>
<keyword evidence="10" id="KW-1185">Reference proteome</keyword>
<feature type="domain" description="RNA polymerase sigma-70 region 2" evidence="7">
    <location>
        <begin position="10"/>
        <end position="75"/>
    </location>
</feature>
<organism evidence="9 10">
    <name type="scientific">Levilactobacillus lanxiensis</name>
    <dbReference type="NCBI Taxonomy" id="2799568"/>
    <lineage>
        <taxon>Bacteria</taxon>
        <taxon>Bacillati</taxon>
        <taxon>Bacillota</taxon>
        <taxon>Bacilli</taxon>
        <taxon>Lactobacillales</taxon>
        <taxon>Lactobacillaceae</taxon>
        <taxon>Levilactobacillus</taxon>
    </lineage>
</organism>
<feature type="domain" description="RNA polymerase sigma factor 70 region 4 type 2" evidence="8">
    <location>
        <begin position="102"/>
        <end position="149"/>
    </location>
</feature>
<dbReference type="InterPro" id="IPR039425">
    <property type="entry name" value="RNA_pol_sigma-70-like"/>
</dbReference>
<dbReference type="Pfam" id="PF04542">
    <property type="entry name" value="Sigma70_r2"/>
    <property type="match status" value="1"/>
</dbReference>
<dbReference type="PANTHER" id="PTHR43133">
    <property type="entry name" value="RNA POLYMERASE ECF-TYPE SIGMA FACTO"/>
    <property type="match status" value="1"/>
</dbReference>
<evidence type="ECO:0000256" key="4">
    <source>
        <dbReference type="ARBA" id="ARBA00023125"/>
    </source>
</evidence>
<dbReference type="Gene3D" id="1.10.10.10">
    <property type="entry name" value="Winged helix-like DNA-binding domain superfamily/Winged helix DNA-binding domain"/>
    <property type="match status" value="1"/>
</dbReference>
<dbReference type="PANTHER" id="PTHR43133:SF52">
    <property type="entry name" value="ECF RNA POLYMERASE SIGMA FACTOR SIGL"/>
    <property type="match status" value="1"/>
</dbReference>